<dbReference type="Gene3D" id="1.10.4160.10">
    <property type="entry name" value="Hydantoin permease"/>
    <property type="match status" value="1"/>
</dbReference>
<feature type="transmembrane region" description="Helical" evidence="6">
    <location>
        <begin position="188"/>
        <end position="210"/>
    </location>
</feature>
<protein>
    <submittedName>
        <fullName evidence="7">Cytosine permease</fullName>
    </submittedName>
</protein>
<comment type="caution">
    <text evidence="7">The sequence shown here is derived from an EMBL/GenBank/DDBJ whole genome shotgun (WGS) entry which is preliminary data.</text>
</comment>
<keyword evidence="4 6" id="KW-1133">Transmembrane helix</keyword>
<feature type="non-terminal residue" evidence="7">
    <location>
        <position position="1"/>
    </location>
</feature>
<accession>A0A9D1SSV1</accession>
<evidence type="ECO:0000256" key="4">
    <source>
        <dbReference type="ARBA" id="ARBA00022989"/>
    </source>
</evidence>
<feature type="transmembrane region" description="Helical" evidence="6">
    <location>
        <begin position="160"/>
        <end position="182"/>
    </location>
</feature>
<feature type="transmembrane region" description="Helical" evidence="6">
    <location>
        <begin position="37"/>
        <end position="60"/>
    </location>
</feature>
<evidence type="ECO:0000256" key="6">
    <source>
        <dbReference type="SAM" id="Phobius"/>
    </source>
</evidence>
<organism evidence="7 8">
    <name type="scientific">Candidatus Aphodomorpha intestinavium</name>
    <dbReference type="NCBI Taxonomy" id="2840672"/>
    <lineage>
        <taxon>Bacteria</taxon>
        <taxon>Bacillati</taxon>
        <taxon>Bacillota</taxon>
        <taxon>Clostridia</taxon>
        <taxon>Eubacteriales</taxon>
        <taxon>Candidatus Aphodomorpha</taxon>
    </lineage>
</organism>
<keyword evidence="3 6" id="KW-0812">Transmembrane</keyword>
<evidence type="ECO:0000256" key="3">
    <source>
        <dbReference type="ARBA" id="ARBA00022692"/>
    </source>
</evidence>
<feature type="transmembrane region" description="Helical" evidence="6">
    <location>
        <begin position="72"/>
        <end position="95"/>
    </location>
</feature>
<feature type="transmembrane region" description="Helical" evidence="6">
    <location>
        <begin position="115"/>
        <end position="139"/>
    </location>
</feature>
<comment type="similarity">
    <text evidence="2">Belongs to the purine-cytosine permease (2.A.39) family.</text>
</comment>
<name>A0A9D1SSV1_9FIRM</name>
<dbReference type="AlphaFoldDB" id="A0A9D1SSV1"/>
<reference evidence="7" key="2">
    <citation type="journal article" date="2021" name="PeerJ">
        <title>Extensive microbial diversity within the chicken gut microbiome revealed by metagenomics and culture.</title>
        <authorList>
            <person name="Gilroy R."/>
            <person name="Ravi A."/>
            <person name="Getino M."/>
            <person name="Pursley I."/>
            <person name="Horton D.L."/>
            <person name="Alikhan N.F."/>
            <person name="Baker D."/>
            <person name="Gharbi K."/>
            <person name="Hall N."/>
            <person name="Watson M."/>
            <person name="Adriaenssens E.M."/>
            <person name="Foster-Nyarko E."/>
            <person name="Jarju S."/>
            <person name="Secka A."/>
            <person name="Antonio M."/>
            <person name="Oren A."/>
            <person name="Chaudhuri R.R."/>
            <person name="La Ragione R."/>
            <person name="Hildebrand F."/>
            <person name="Pallen M.J."/>
        </authorList>
    </citation>
    <scope>NUCLEOTIDE SEQUENCE</scope>
    <source>
        <strain evidence="7">ChiGjej2B2-16831</strain>
    </source>
</reference>
<dbReference type="InterPro" id="IPR030191">
    <property type="entry name" value="CodB"/>
</dbReference>
<evidence type="ECO:0000256" key="5">
    <source>
        <dbReference type="ARBA" id="ARBA00023136"/>
    </source>
</evidence>
<dbReference type="PANTHER" id="PTHR30569">
    <property type="entry name" value="CYTOSINE TRANSPORTER CODB"/>
    <property type="match status" value="1"/>
</dbReference>
<feature type="transmembrane region" description="Helical" evidence="6">
    <location>
        <begin position="5"/>
        <end position="25"/>
    </location>
</feature>
<comment type="subcellular location">
    <subcellularLocation>
        <location evidence="1">Membrane</location>
        <topology evidence="1">Multi-pass membrane protein</topology>
    </subcellularLocation>
</comment>
<dbReference type="InterPro" id="IPR001248">
    <property type="entry name" value="Pur-cyt_permease"/>
</dbReference>
<evidence type="ECO:0000313" key="7">
    <source>
        <dbReference type="EMBL" id="HIU93909.1"/>
    </source>
</evidence>
<dbReference type="GO" id="GO:0015209">
    <property type="term" value="F:cytosine transmembrane transporter activity"/>
    <property type="evidence" value="ECO:0007669"/>
    <property type="project" value="InterPro"/>
</dbReference>
<proteinExistence type="inferred from homology"/>
<reference evidence="7" key="1">
    <citation type="submission" date="2020-10" db="EMBL/GenBank/DDBJ databases">
        <authorList>
            <person name="Gilroy R."/>
        </authorList>
    </citation>
    <scope>NUCLEOTIDE SEQUENCE</scope>
    <source>
        <strain evidence="7">ChiGjej2B2-16831</strain>
    </source>
</reference>
<evidence type="ECO:0000256" key="1">
    <source>
        <dbReference type="ARBA" id="ARBA00004141"/>
    </source>
</evidence>
<dbReference type="EMBL" id="DVNZ01000063">
    <property type="protein sequence ID" value="HIU93909.1"/>
    <property type="molecule type" value="Genomic_DNA"/>
</dbReference>
<evidence type="ECO:0000256" key="2">
    <source>
        <dbReference type="ARBA" id="ARBA00008974"/>
    </source>
</evidence>
<gene>
    <name evidence="7" type="ORF">IAD24_02000</name>
</gene>
<dbReference type="GO" id="GO:0005886">
    <property type="term" value="C:plasma membrane"/>
    <property type="evidence" value="ECO:0007669"/>
    <property type="project" value="TreeGrafter"/>
</dbReference>
<dbReference type="PANTHER" id="PTHR30569:SF0">
    <property type="entry name" value="CYTOSINE PERMEASE"/>
    <property type="match status" value="1"/>
</dbReference>
<feature type="transmembrane region" description="Helical" evidence="6">
    <location>
        <begin position="231"/>
        <end position="250"/>
    </location>
</feature>
<feature type="transmembrane region" description="Helical" evidence="6">
    <location>
        <begin position="262"/>
        <end position="282"/>
    </location>
</feature>
<evidence type="ECO:0000313" key="8">
    <source>
        <dbReference type="Proteomes" id="UP000824128"/>
    </source>
</evidence>
<dbReference type="Pfam" id="PF02133">
    <property type="entry name" value="Transp_cyt_pur"/>
    <property type="match status" value="1"/>
</dbReference>
<dbReference type="Proteomes" id="UP000824128">
    <property type="component" value="Unassembled WGS sequence"/>
</dbReference>
<sequence length="291" mass="32248">ERVGVIALIILTIWETWVILDHYPLEQIFAWEPTGDFSIRFGEAMDIMVAFSFGWIPAIAEFTRYTKNRRSAVVAPMIGANVALFWFAIVGMFGAIANSIQTGVFDPNTSDPSSIVANLGLGWVAFGVLILATCTTNCVNIYSAGMSVANILPKVGEKKCLYGTAVLTLLISLIPILVGSFYDTFTVFLSYVGFIFAPLLAIMIVDFFVVQKRNYDWSQSATVGGKYWYTNGINWIAVCTWLIGVAVYFLCLRLDFVMNTMGAIYATVLVTAVVYWVANLIFNKNYQKKAA</sequence>
<keyword evidence="5 6" id="KW-0472">Membrane</keyword>